<feature type="compositionally biased region" description="Pro residues" evidence="4">
    <location>
        <begin position="187"/>
        <end position="196"/>
    </location>
</feature>
<evidence type="ECO:0000256" key="2">
    <source>
        <dbReference type="ARBA" id="ARBA00023065"/>
    </source>
</evidence>
<dbReference type="InterPro" id="IPR002153">
    <property type="entry name" value="TRPC_channel"/>
</dbReference>
<dbReference type="AlphaFoldDB" id="V4B1Y8"/>
<dbReference type="Proteomes" id="UP000030746">
    <property type="component" value="Unassembled WGS sequence"/>
</dbReference>
<dbReference type="GO" id="GO:0051480">
    <property type="term" value="P:regulation of cytosolic calcium ion concentration"/>
    <property type="evidence" value="ECO:0007669"/>
    <property type="project" value="TreeGrafter"/>
</dbReference>
<dbReference type="GO" id="GO:0005886">
    <property type="term" value="C:plasma membrane"/>
    <property type="evidence" value="ECO:0007669"/>
    <property type="project" value="TreeGrafter"/>
</dbReference>
<keyword evidence="3" id="KW-0407">Ion channel</keyword>
<dbReference type="EMBL" id="KB200521">
    <property type="protein sequence ID" value="ESP01426.1"/>
    <property type="molecule type" value="Genomic_DNA"/>
</dbReference>
<evidence type="ECO:0000256" key="4">
    <source>
        <dbReference type="SAM" id="MobiDB-lite"/>
    </source>
</evidence>
<evidence type="ECO:0000313" key="6">
    <source>
        <dbReference type="Proteomes" id="UP000030746"/>
    </source>
</evidence>
<dbReference type="CTD" id="20237440"/>
<dbReference type="STRING" id="225164.V4B1Y8"/>
<accession>V4B1Y8</accession>
<keyword evidence="6" id="KW-1185">Reference proteome</keyword>
<dbReference type="PANTHER" id="PTHR10117:SF54">
    <property type="entry name" value="TRANSIENT RECEPTOR POTENTIAL-GAMMA PROTEIN"/>
    <property type="match status" value="1"/>
</dbReference>
<protein>
    <submittedName>
        <fullName evidence="5">Uncharacterized protein</fullName>
    </submittedName>
</protein>
<dbReference type="GeneID" id="20237440"/>
<dbReference type="GO" id="GO:0070679">
    <property type="term" value="F:inositol 1,4,5 trisphosphate binding"/>
    <property type="evidence" value="ECO:0007669"/>
    <property type="project" value="TreeGrafter"/>
</dbReference>
<dbReference type="GO" id="GO:0034703">
    <property type="term" value="C:cation channel complex"/>
    <property type="evidence" value="ECO:0007669"/>
    <property type="project" value="TreeGrafter"/>
</dbReference>
<evidence type="ECO:0000313" key="5">
    <source>
        <dbReference type="EMBL" id="ESP01426.1"/>
    </source>
</evidence>
<evidence type="ECO:0000256" key="3">
    <source>
        <dbReference type="ARBA" id="ARBA00023303"/>
    </source>
</evidence>
<dbReference type="KEGG" id="lgi:LOTGIDRAFT_157609"/>
<feature type="compositionally biased region" description="Basic and acidic residues" evidence="4">
    <location>
        <begin position="223"/>
        <end position="232"/>
    </location>
</feature>
<reference evidence="5 6" key="1">
    <citation type="journal article" date="2013" name="Nature">
        <title>Insights into bilaterian evolution from three spiralian genomes.</title>
        <authorList>
            <person name="Simakov O."/>
            <person name="Marletaz F."/>
            <person name="Cho S.J."/>
            <person name="Edsinger-Gonzales E."/>
            <person name="Havlak P."/>
            <person name="Hellsten U."/>
            <person name="Kuo D.H."/>
            <person name="Larsson T."/>
            <person name="Lv J."/>
            <person name="Arendt D."/>
            <person name="Savage R."/>
            <person name="Osoegawa K."/>
            <person name="de Jong P."/>
            <person name="Grimwood J."/>
            <person name="Chapman J.A."/>
            <person name="Shapiro H."/>
            <person name="Aerts A."/>
            <person name="Otillar R.P."/>
            <person name="Terry A.Y."/>
            <person name="Boore J.L."/>
            <person name="Grigoriev I.V."/>
            <person name="Lindberg D.R."/>
            <person name="Seaver E.C."/>
            <person name="Weisblat D.A."/>
            <person name="Putnam N.H."/>
            <person name="Rokhsar D.S."/>
        </authorList>
    </citation>
    <scope>NUCLEOTIDE SEQUENCE [LARGE SCALE GENOMIC DNA]</scope>
</reference>
<gene>
    <name evidence="5" type="ORF">LOTGIDRAFT_157609</name>
</gene>
<dbReference type="OrthoDB" id="6131137at2759"/>
<dbReference type="GO" id="GO:0015279">
    <property type="term" value="F:store-operated calcium channel activity"/>
    <property type="evidence" value="ECO:0007669"/>
    <property type="project" value="TreeGrafter"/>
</dbReference>
<name>V4B1Y8_LOTGI</name>
<proteinExistence type="predicted"/>
<keyword evidence="2" id="KW-0406">Ion transport</keyword>
<dbReference type="HOGENOM" id="CLU_1196016_0_0_1"/>
<keyword evidence="1" id="KW-0813">Transport</keyword>
<sequence length="232" mass="25870">MVYYANQSDYLSLVEQCMNFACELMDLCRGTTEVEAVLSEGSGEAAKKDPLFRLKMAVSYEERKFVAHPNCQQHMTIKLSSQNPQQQPCRRRQAAKSQGRRNSVANLPIATTLAIPQLDAIMRQQKLLDLRLQQLQADSKDNNRMMDDVEFIRRLMSENQKALCNVVQALSNIQGEIVNLAQCLKPTPKPSQPTEPTPNAVSNAHPKTSGGLANRTASVRKRSAPEEGESKV</sequence>
<feature type="compositionally biased region" description="Polar residues" evidence="4">
    <location>
        <begin position="197"/>
        <end position="206"/>
    </location>
</feature>
<evidence type="ECO:0000256" key="1">
    <source>
        <dbReference type="ARBA" id="ARBA00022448"/>
    </source>
</evidence>
<organism evidence="5 6">
    <name type="scientific">Lottia gigantea</name>
    <name type="common">Giant owl limpet</name>
    <dbReference type="NCBI Taxonomy" id="225164"/>
    <lineage>
        <taxon>Eukaryota</taxon>
        <taxon>Metazoa</taxon>
        <taxon>Spiralia</taxon>
        <taxon>Lophotrochozoa</taxon>
        <taxon>Mollusca</taxon>
        <taxon>Gastropoda</taxon>
        <taxon>Patellogastropoda</taxon>
        <taxon>Lottioidea</taxon>
        <taxon>Lottiidae</taxon>
        <taxon>Lottia</taxon>
    </lineage>
</organism>
<feature type="region of interest" description="Disordered" evidence="4">
    <location>
        <begin position="187"/>
        <end position="232"/>
    </location>
</feature>
<dbReference type="RefSeq" id="XP_009048060.1">
    <property type="nucleotide sequence ID" value="XM_009049812.1"/>
</dbReference>
<dbReference type="PANTHER" id="PTHR10117">
    <property type="entry name" value="TRANSIENT RECEPTOR POTENTIAL CHANNEL"/>
    <property type="match status" value="1"/>
</dbReference>